<dbReference type="GO" id="GO:0005794">
    <property type="term" value="C:Golgi apparatus"/>
    <property type="evidence" value="ECO:0007669"/>
    <property type="project" value="UniProtKB-SubCell"/>
</dbReference>
<dbReference type="SUPFAM" id="SSF48464">
    <property type="entry name" value="ENTH/VHS domain"/>
    <property type="match status" value="1"/>
</dbReference>
<dbReference type="Pfam" id="PF07651">
    <property type="entry name" value="ANTH"/>
    <property type="match status" value="1"/>
</dbReference>
<dbReference type="GO" id="GO:0048268">
    <property type="term" value="P:clathrin coat assembly"/>
    <property type="evidence" value="ECO:0007669"/>
    <property type="project" value="InterPro"/>
</dbReference>
<dbReference type="RefSeq" id="XP_005485865.1">
    <property type="nucleotide sequence ID" value="XM_005485808.4"/>
</dbReference>
<evidence type="ECO:0000256" key="3">
    <source>
        <dbReference type="ARBA" id="ARBA00004236"/>
    </source>
</evidence>
<evidence type="ECO:0000256" key="12">
    <source>
        <dbReference type="ARBA" id="ARBA00022990"/>
    </source>
</evidence>
<dbReference type="GO" id="GO:0098894">
    <property type="term" value="C:extrinsic component of presynaptic endocytic zone membrane"/>
    <property type="evidence" value="ECO:0007669"/>
    <property type="project" value="TreeGrafter"/>
</dbReference>
<feature type="domain" description="ENTH" evidence="23">
    <location>
        <begin position="14"/>
        <end position="145"/>
    </location>
</feature>
<dbReference type="CDD" id="cd16985">
    <property type="entry name" value="ANTH_N_AP180"/>
    <property type="match status" value="1"/>
</dbReference>
<feature type="region of interest" description="Disordered" evidence="22">
    <location>
        <begin position="508"/>
        <end position="529"/>
    </location>
</feature>
<evidence type="ECO:0000256" key="5">
    <source>
        <dbReference type="ARBA" id="ARBA00004600"/>
    </source>
</evidence>
<feature type="compositionally biased region" description="Low complexity" evidence="22">
    <location>
        <begin position="604"/>
        <end position="619"/>
    </location>
</feature>
<evidence type="ECO:0000313" key="25">
    <source>
        <dbReference type="Proteomes" id="UP000694413"/>
    </source>
</evidence>
<dbReference type="GO" id="GO:0008021">
    <property type="term" value="C:synaptic vesicle"/>
    <property type="evidence" value="ECO:0007669"/>
    <property type="project" value="TreeGrafter"/>
</dbReference>
<evidence type="ECO:0000256" key="16">
    <source>
        <dbReference type="ARBA" id="ARBA00023242"/>
    </source>
</evidence>
<dbReference type="AlphaFoldDB" id="A0A8D2ML48"/>
<evidence type="ECO:0000256" key="14">
    <source>
        <dbReference type="ARBA" id="ARBA00023136"/>
    </source>
</evidence>
<dbReference type="GO" id="GO:0005905">
    <property type="term" value="C:clathrin-coated pit"/>
    <property type="evidence" value="ECO:0007669"/>
    <property type="project" value="UniProtKB-SubCell"/>
</dbReference>
<dbReference type="CTD" id="8301"/>
<keyword evidence="15" id="KW-0168">Coated pit</keyword>
<comment type="similarity">
    <text evidence="6">Belongs to the PICALM/SNAP91 family.</text>
</comment>
<evidence type="ECO:0000256" key="1">
    <source>
        <dbReference type="ARBA" id="ARBA00004123"/>
    </source>
</evidence>
<keyword evidence="8" id="KW-1017">Isopeptide bond</keyword>
<dbReference type="GO" id="GO:0016185">
    <property type="term" value="P:synaptic vesicle budding from presynaptic endocytic zone membrane"/>
    <property type="evidence" value="ECO:0007669"/>
    <property type="project" value="TreeGrafter"/>
</dbReference>
<keyword evidence="25" id="KW-1185">Reference proteome</keyword>
<dbReference type="GO" id="GO:0030136">
    <property type="term" value="C:clathrin-coated vesicle"/>
    <property type="evidence" value="ECO:0007669"/>
    <property type="project" value="UniProtKB-SubCell"/>
</dbReference>
<dbReference type="FunFam" id="1.25.40.90:FF:000001">
    <property type="entry name" value="phosphatidylinositol-binding clathrin assembly protein-like isoform X1"/>
    <property type="match status" value="1"/>
</dbReference>
<dbReference type="FunFam" id="1.20.58.150:FF:000001">
    <property type="entry name" value="phosphatidylinositol-binding clathrin assembly protein-like isoform X1"/>
    <property type="match status" value="1"/>
</dbReference>
<proteinExistence type="inferred from homology"/>
<evidence type="ECO:0000259" key="23">
    <source>
        <dbReference type="PROSITE" id="PS50942"/>
    </source>
</evidence>
<reference evidence="24" key="1">
    <citation type="submission" date="2025-08" db="UniProtKB">
        <authorList>
            <consortium name="Ensembl"/>
        </authorList>
    </citation>
    <scope>IDENTIFICATION</scope>
</reference>
<gene>
    <name evidence="24" type="primary">PICALM</name>
</gene>
<evidence type="ECO:0000256" key="10">
    <source>
        <dbReference type="ARBA" id="ARBA00022583"/>
    </source>
</evidence>
<protein>
    <recommendedName>
        <fullName evidence="20">Phosphatidylinositol-binding clathrin assembly protein</fullName>
    </recommendedName>
</protein>
<dbReference type="InterPro" id="IPR011417">
    <property type="entry name" value="ANTH_dom"/>
</dbReference>
<evidence type="ECO:0000313" key="24">
    <source>
        <dbReference type="Ensembl" id="ENSZALP00000009407.1"/>
    </source>
</evidence>
<dbReference type="GO" id="GO:0032050">
    <property type="term" value="F:clathrin heavy chain binding"/>
    <property type="evidence" value="ECO:0007669"/>
    <property type="project" value="TreeGrafter"/>
</dbReference>
<dbReference type="InterPro" id="IPR013809">
    <property type="entry name" value="ENTH"/>
</dbReference>
<keyword evidence="21" id="KW-0175">Coiled coil</keyword>
<accession>A0A8D2ML48</accession>
<dbReference type="OrthoDB" id="44015at2759"/>
<keyword evidence="12" id="KW-0007">Acetylation</keyword>
<dbReference type="InterPro" id="IPR008942">
    <property type="entry name" value="ENTH_VHS"/>
</dbReference>
<evidence type="ECO:0000256" key="9">
    <source>
        <dbReference type="ARBA" id="ARBA00022553"/>
    </source>
</evidence>
<evidence type="ECO:0000256" key="19">
    <source>
        <dbReference type="ARBA" id="ARBA00061829"/>
    </source>
</evidence>
<evidence type="ECO:0000256" key="13">
    <source>
        <dbReference type="ARBA" id="ARBA00023034"/>
    </source>
</evidence>
<evidence type="ECO:0000256" key="2">
    <source>
        <dbReference type="ARBA" id="ARBA00004132"/>
    </source>
</evidence>
<evidence type="ECO:0000256" key="8">
    <source>
        <dbReference type="ARBA" id="ARBA00022499"/>
    </source>
</evidence>
<organism evidence="24 25">
    <name type="scientific">Zonotrichia albicollis</name>
    <name type="common">White-throated sparrow</name>
    <name type="synonym">Fringilla albicollis</name>
    <dbReference type="NCBI Taxonomy" id="44394"/>
    <lineage>
        <taxon>Eukaryota</taxon>
        <taxon>Metazoa</taxon>
        <taxon>Chordata</taxon>
        <taxon>Craniata</taxon>
        <taxon>Vertebrata</taxon>
        <taxon>Euteleostomi</taxon>
        <taxon>Archelosauria</taxon>
        <taxon>Archosauria</taxon>
        <taxon>Dinosauria</taxon>
        <taxon>Saurischia</taxon>
        <taxon>Theropoda</taxon>
        <taxon>Coelurosauria</taxon>
        <taxon>Aves</taxon>
        <taxon>Neognathae</taxon>
        <taxon>Neoaves</taxon>
        <taxon>Telluraves</taxon>
        <taxon>Australaves</taxon>
        <taxon>Passeriformes</taxon>
        <taxon>Passerellidae</taxon>
        <taxon>Zonotrichia</taxon>
    </lineage>
</organism>
<sequence>MSGQSLTDRITAAQHSVTGSAVSKTVCKATTHEVMGPKKKHLDYLIQCTNEMNVNIPQLADSLFERTTNSSWVVVFKSLITTHHLMVYGNERFIQYLASRNTLFNLSNFLDKSGLQGYDMSTFIRRYSRYLNEKAVSYRQVAFDFTKVKRGADGVMRTMSTEKLLKTVPIIQNQMDALLDFNVNSNELTNGVINAAFMLLFKDAIRLFAAYNEGIINLLEKYFDMKKNQCKEGLDIYKKFLTRMTRISEFLKVAEQVGIDRGDIPDLSQAPSSLLDALEQHLASLEGKKIKDSTAASRATTLSNAVSSLASTGLSLTKVDEREKQAALEEEQALLKALKEQRLKELAKKPHTSLTTAASPVSTAAGSIMTTPAIDIFSTPSSSNSTSKLPNDLLDLQPTFHPSVHPISAAPQVGSTWGGFTPSPVAQPQPSAGLNVDFESVFGNKSSNVVPDSGGFDELGGLLKPTVASQNQSLPVAKVPPNKLVSDDLDSSLANLVGNLGIGNGTTKNDVNWTQPGEKKLTGGSNWQPKIAPTTAWNAPTLNGMHFPQYAPPVMAYPATTPTGMMGYVMPSQMGGIPVMTQPTLIYSQPVMRPPNPFGPVPGAQLSAASSPSSQSPHRASGKDPFAELSLQDFL</sequence>
<dbReference type="GO" id="GO:0005634">
    <property type="term" value="C:nucleus"/>
    <property type="evidence" value="ECO:0007669"/>
    <property type="project" value="UniProtKB-SubCell"/>
</dbReference>
<evidence type="ECO:0000256" key="17">
    <source>
        <dbReference type="ARBA" id="ARBA00023329"/>
    </source>
</evidence>
<evidence type="ECO:0000256" key="22">
    <source>
        <dbReference type="SAM" id="MobiDB-lite"/>
    </source>
</evidence>
<evidence type="ECO:0000256" key="20">
    <source>
        <dbReference type="ARBA" id="ARBA00068054"/>
    </source>
</evidence>
<dbReference type="InterPro" id="IPR045192">
    <property type="entry name" value="AP180-like"/>
</dbReference>
<evidence type="ECO:0000256" key="18">
    <source>
        <dbReference type="ARBA" id="ARBA00055144"/>
    </source>
</evidence>
<evidence type="ECO:0000256" key="21">
    <source>
        <dbReference type="SAM" id="Coils"/>
    </source>
</evidence>
<keyword evidence="9" id="KW-0597">Phosphoprotein</keyword>
<dbReference type="Gene3D" id="1.20.58.150">
    <property type="entry name" value="ANTH domain"/>
    <property type="match status" value="1"/>
</dbReference>
<comment type="subcellular location">
    <subcellularLocation>
        <location evidence="3">Cell membrane</location>
    </subcellularLocation>
    <subcellularLocation>
        <location evidence="2">Cytoplasmic vesicle</location>
        <location evidence="2">Clathrin-coated vesicle</location>
    </subcellularLocation>
    <subcellularLocation>
        <location evidence="4">Golgi apparatus</location>
    </subcellularLocation>
    <subcellularLocation>
        <location evidence="5">Membrane</location>
        <location evidence="5">Clathrin-coated pit</location>
    </subcellularLocation>
    <subcellularLocation>
        <location evidence="1">Nucleus</location>
    </subcellularLocation>
</comment>
<dbReference type="Proteomes" id="UP000694413">
    <property type="component" value="Unassembled WGS sequence"/>
</dbReference>
<dbReference type="PANTHER" id="PTHR22951">
    <property type="entry name" value="CLATHRIN ASSEMBLY PROTEIN"/>
    <property type="match status" value="1"/>
</dbReference>
<evidence type="ECO:0000256" key="4">
    <source>
        <dbReference type="ARBA" id="ARBA00004555"/>
    </source>
</evidence>
<feature type="coiled-coil region" evidence="21">
    <location>
        <begin position="321"/>
        <end position="348"/>
    </location>
</feature>
<dbReference type="SUPFAM" id="SSF89009">
    <property type="entry name" value="GAT-like domain"/>
    <property type="match status" value="1"/>
</dbReference>
<reference evidence="24" key="2">
    <citation type="submission" date="2025-09" db="UniProtKB">
        <authorList>
            <consortium name="Ensembl"/>
        </authorList>
    </citation>
    <scope>IDENTIFICATION</scope>
</reference>
<dbReference type="GO" id="GO:0000149">
    <property type="term" value="F:SNARE binding"/>
    <property type="evidence" value="ECO:0007669"/>
    <property type="project" value="TreeGrafter"/>
</dbReference>
<comment type="subunit">
    <text evidence="19">Binds to clathrin; involves primarily the C-terminal sequences, but the full-length protein is required for full binding capacity. Binds phosphatidylinositol 4,5- bisphosphate. Interacts with PIMREG; this interaction may change the subcellular location into the nucleus. Interacts with AP2A1 (via its alpha-appendage domain). Interacts (via N-terminus) with VAMP2; VAMP3; VAMP7 and VAMP8 (Via N-terminus). Interacts with LC3/MAP1LC3A.</text>
</comment>
<keyword evidence="14" id="KW-0472">Membrane</keyword>
<dbReference type="SMART" id="SM00273">
    <property type="entry name" value="ENTH"/>
    <property type="match status" value="1"/>
</dbReference>
<dbReference type="InterPro" id="IPR014712">
    <property type="entry name" value="ANTH_dom_sf"/>
</dbReference>
<dbReference type="Gene3D" id="1.25.40.90">
    <property type="match status" value="1"/>
</dbReference>
<keyword evidence="11" id="KW-0832">Ubl conjugation</keyword>
<name>A0A8D2ML48_ZONAL</name>
<keyword evidence="13" id="KW-0333">Golgi apparatus</keyword>
<dbReference type="GO" id="GO:0072583">
    <property type="term" value="P:clathrin-dependent endocytosis"/>
    <property type="evidence" value="ECO:0007669"/>
    <property type="project" value="InterPro"/>
</dbReference>
<keyword evidence="17" id="KW-0968">Cytoplasmic vesicle</keyword>
<comment type="function">
    <text evidence="18">Cytoplasmic adapter protein that plays a critical role in clathrin-mediated endocytosis which is important in processes such as internalization of cell receptors, synaptic transmission or removal of apoptotic cells. Recruits AP-2 and attaches clathrin triskelions to the cytoplasmic side of plasma membrane leading to clathrin-coated vesicles (CCVs) assembly. Furthermore, regulates clathrin-coated vesicle size and maturation by directly sensing and driving membrane curvature. In addition to binding to clathrin, mediates the endocytosis of small R-SNARES (Soluble NSF Attachment Protein REceptors) between plasma membranes and endosomes including VAMP2, VAMP3, VAMP4, VAMP7 or VAMP8. In turn, PICALM-dependent SNARE endocytosis is required for the formation and maturation of autophagic precursors. Modulates thereby autophagy and the turnover of autophagy substrates such as MAPT/TAU or amyloid precursor protein cleaved C-terminal fragment (APP-CTF).</text>
</comment>
<dbReference type="PANTHER" id="PTHR22951:SF16">
    <property type="entry name" value="PHOSPHATIDYLINOSITOL-BINDING CLATHRIN ASSEMBLY PROTEIN"/>
    <property type="match status" value="1"/>
</dbReference>
<keyword evidence="16" id="KW-0539">Nucleus</keyword>
<dbReference type="PROSITE" id="PS50942">
    <property type="entry name" value="ENTH"/>
    <property type="match status" value="1"/>
</dbReference>
<keyword evidence="10" id="KW-0254">Endocytosis</keyword>
<dbReference type="GO" id="GO:0005545">
    <property type="term" value="F:1-phosphatidylinositol binding"/>
    <property type="evidence" value="ECO:0007669"/>
    <property type="project" value="InterPro"/>
</dbReference>
<dbReference type="GeneID" id="102062769"/>
<dbReference type="Ensembl" id="ENSZALT00000013153.1">
    <property type="protein sequence ID" value="ENSZALP00000009407.1"/>
    <property type="gene ID" value="ENSZALG00000008097.1"/>
</dbReference>
<evidence type="ECO:0000256" key="6">
    <source>
        <dbReference type="ARBA" id="ARBA00008011"/>
    </source>
</evidence>
<evidence type="ECO:0000256" key="11">
    <source>
        <dbReference type="ARBA" id="ARBA00022843"/>
    </source>
</evidence>
<evidence type="ECO:0000256" key="15">
    <source>
        <dbReference type="ARBA" id="ARBA00023176"/>
    </source>
</evidence>
<evidence type="ECO:0000256" key="7">
    <source>
        <dbReference type="ARBA" id="ARBA00022475"/>
    </source>
</evidence>
<keyword evidence="7" id="KW-1003">Cell membrane</keyword>
<feature type="region of interest" description="Disordered" evidence="22">
    <location>
        <begin position="595"/>
        <end position="635"/>
    </location>
</feature>
<dbReference type="GO" id="GO:0005546">
    <property type="term" value="F:phosphatidylinositol-4,5-bisphosphate binding"/>
    <property type="evidence" value="ECO:0007669"/>
    <property type="project" value="TreeGrafter"/>
</dbReference>